<evidence type="ECO:0000313" key="1">
    <source>
        <dbReference type="EMBL" id="KAI8547622.1"/>
    </source>
</evidence>
<gene>
    <name evidence="1" type="ORF">RHMOL_Rhmol07G0209700</name>
</gene>
<accession>A0ACC0N4G5</accession>
<protein>
    <submittedName>
        <fullName evidence="1">Uncharacterized protein</fullName>
    </submittedName>
</protein>
<reference evidence="1" key="1">
    <citation type="submission" date="2022-02" db="EMBL/GenBank/DDBJ databases">
        <title>Plant Genome Project.</title>
        <authorList>
            <person name="Zhang R.-G."/>
        </authorList>
    </citation>
    <scope>NUCLEOTIDE SEQUENCE</scope>
    <source>
        <strain evidence="1">AT1</strain>
    </source>
</reference>
<evidence type="ECO:0000313" key="2">
    <source>
        <dbReference type="Proteomes" id="UP001062846"/>
    </source>
</evidence>
<dbReference type="Proteomes" id="UP001062846">
    <property type="component" value="Chromosome 7"/>
</dbReference>
<comment type="caution">
    <text evidence="1">The sequence shown here is derived from an EMBL/GenBank/DDBJ whole genome shotgun (WGS) entry which is preliminary data.</text>
</comment>
<sequence length="195" mass="21230">MADHGIGGGEGEVVDQSGDRGERMAVEPAEDRAAEAVVDRSAEVPSDGDGVEDHEQEAGAGKNRRAIEAEPRATVEASLVGPVVEPIGFSTEARASPGGGCRVPTGSDSGHNIEPRADHLDDVAEHAPDEILAKLLEDHPIIGEYVLKAKEDRARAIEASEAAVRAERERELGQKGWRWMWRLRRDKPRKHRGRW</sequence>
<keyword evidence="2" id="KW-1185">Reference proteome</keyword>
<proteinExistence type="predicted"/>
<name>A0ACC0N4G5_RHOML</name>
<organism evidence="1 2">
    <name type="scientific">Rhododendron molle</name>
    <name type="common">Chinese azalea</name>
    <name type="synonym">Azalea mollis</name>
    <dbReference type="NCBI Taxonomy" id="49168"/>
    <lineage>
        <taxon>Eukaryota</taxon>
        <taxon>Viridiplantae</taxon>
        <taxon>Streptophyta</taxon>
        <taxon>Embryophyta</taxon>
        <taxon>Tracheophyta</taxon>
        <taxon>Spermatophyta</taxon>
        <taxon>Magnoliopsida</taxon>
        <taxon>eudicotyledons</taxon>
        <taxon>Gunneridae</taxon>
        <taxon>Pentapetalae</taxon>
        <taxon>asterids</taxon>
        <taxon>Ericales</taxon>
        <taxon>Ericaceae</taxon>
        <taxon>Ericoideae</taxon>
        <taxon>Rhodoreae</taxon>
        <taxon>Rhododendron</taxon>
    </lineage>
</organism>
<dbReference type="EMBL" id="CM046394">
    <property type="protein sequence ID" value="KAI8547622.1"/>
    <property type="molecule type" value="Genomic_DNA"/>
</dbReference>